<evidence type="ECO:0000256" key="5">
    <source>
        <dbReference type="RuleBase" id="RU003915"/>
    </source>
</evidence>
<dbReference type="EMBL" id="BMMD01000003">
    <property type="protein sequence ID" value="GGJ73084.1"/>
    <property type="molecule type" value="Genomic_DNA"/>
</dbReference>
<dbReference type="InterPro" id="IPR046357">
    <property type="entry name" value="PPIase_dom_sf"/>
</dbReference>
<keyword evidence="3 4" id="KW-0413">Isomerase</keyword>
<dbReference type="Gene3D" id="3.10.50.40">
    <property type="match status" value="1"/>
</dbReference>
<evidence type="ECO:0000313" key="9">
    <source>
        <dbReference type="Proteomes" id="UP000636956"/>
    </source>
</evidence>
<accession>A0A917PEU2</accession>
<keyword evidence="2 4" id="KW-0697">Rotamase</keyword>
<dbReference type="RefSeq" id="WP_188742228.1">
    <property type="nucleotide sequence ID" value="NZ_BAABFW010000009.1"/>
</dbReference>
<keyword evidence="6" id="KW-0732">Signal</keyword>
<organism evidence="8 9">
    <name type="scientific">Agromyces bauzanensis</name>
    <dbReference type="NCBI Taxonomy" id="1308924"/>
    <lineage>
        <taxon>Bacteria</taxon>
        <taxon>Bacillati</taxon>
        <taxon>Actinomycetota</taxon>
        <taxon>Actinomycetes</taxon>
        <taxon>Micrococcales</taxon>
        <taxon>Microbacteriaceae</taxon>
        <taxon>Agromyces</taxon>
    </lineage>
</organism>
<comment type="catalytic activity">
    <reaction evidence="1 4 5">
        <text>[protein]-peptidylproline (omega=180) = [protein]-peptidylproline (omega=0)</text>
        <dbReference type="Rhea" id="RHEA:16237"/>
        <dbReference type="Rhea" id="RHEA-COMP:10747"/>
        <dbReference type="Rhea" id="RHEA-COMP:10748"/>
        <dbReference type="ChEBI" id="CHEBI:83833"/>
        <dbReference type="ChEBI" id="CHEBI:83834"/>
        <dbReference type="EC" id="5.2.1.8"/>
    </reaction>
</comment>
<sequence>MKRALRHGTCLTLAMIAALLLAGCVAGPGPDTPECMEVLPGSLSDDVKVDGDFGVAPTAAFDLPVQAEELERTVVREGDGETTVPGTHVSAVVSLYSGATGQQLLTHPVTVTGGDYDAFRAAVDCVPTGSRTVTVAPSTALYDGQGNGAIGLAPGDTVVIVADVQEPLEPRPWTEDVPEVAFGAAAGAAPVVTLPEAEPPVDLLLKVLEPGEGEEVQAGDTVTMHYQGTSWDSGEVFEQSYGGQAPILSTDGLVPGLAAAVIGQKPGAKLIVTIPPQSAYGTEHSELNPLGGQTLVYLIEVESVEPAE</sequence>
<keyword evidence="9" id="KW-1185">Reference proteome</keyword>
<gene>
    <name evidence="8" type="ORF">GCM10011372_08830</name>
</gene>
<comment type="caution">
    <text evidence="8">The sequence shown here is derived from an EMBL/GenBank/DDBJ whole genome shotgun (WGS) entry which is preliminary data.</text>
</comment>
<feature type="signal peptide" evidence="6">
    <location>
        <begin position="1"/>
        <end position="26"/>
    </location>
</feature>
<dbReference type="InterPro" id="IPR001179">
    <property type="entry name" value="PPIase_FKBP_dom"/>
</dbReference>
<protein>
    <recommendedName>
        <fullName evidence="5">Peptidyl-prolyl cis-trans isomerase</fullName>
        <ecNumber evidence="5">5.2.1.8</ecNumber>
    </recommendedName>
</protein>
<name>A0A917PEU2_9MICO</name>
<evidence type="ECO:0000256" key="2">
    <source>
        <dbReference type="ARBA" id="ARBA00023110"/>
    </source>
</evidence>
<evidence type="ECO:0000256" key="6">
    <source>
        <dbReference type="SAM" id="SignalP"/>
    </source>
</evidence>
<reference evidence="8" key="1">
    <citation type="journal article" date="2014" name="Int. J. Syst. Evol. Microbiol.">
        <title>Complete genome sequence of Corynebacterium casei LMG S-19264T (=DSM 44701T), isolated from a smear-ripened cheese.</title>
        <authorList>
            <consortium name="US DOE Joint Genome Institute (JGI-PGF)"/>
            <person name="Walter F."/>
            <person name="Albersmeier A."/>
            <person name="Kalinowski J."/>
            <person name="Ruckert C."/>
        </authorList>
    </citation>
    <scope>NUCLEOTIDE SEQUENCE</scope>
    <source>
        <strain evidence="8">CGMCC 1.8984</strain>
    </source>
</reference>
<evidence type="ECO:0000259" key="7">
    <source>
        <dbReference type="PROSITE" id="PS50059"/>
    </source>
</evidence>
<feature type="domain" description="PPIase FKBP-type" evidence="7">
    <location>
        <begin position="219"/>
        <end position="305"/>
    </location>
</feature>
<evidence type="ECO:0000313" key="8">
    <source>
        <dbReference type="EMBL" id="GGJ73084.1"/>
    </source>
</evidence>
<evidence type="ECO:0000256" key="4">
    <source>
        <dbReference type="PROSITE-ProRule" id="PRU00277"/>
    </source>
</evidence>
<dbReference type="AlphaFoldDB" id="A0A917PEU2"/>
<dbReference type="SUPFAM" id="SSF54534">
    <property type="entry name" value="FKBP-like"/>
    <property type="match status" value="1"/>
</dbReference>
<dbReference type="Proteomes" id="UP000636956">
    <property type="component" value="Unassembled WGS sequence"/>
</dbReference>
<reference evidence="8" key="2">
    <citation type="submission" date="2020-09" db="EMBL/GenBank/DDBJ databases">
        <authorList>
            <person name="Sun Q."/>
            <person name="Zhou Y."/>
        </authorList>
    </citation>
    <scope>NUCLEOTIDE SEQUENCE</scope>
    <source>
        <strain evidence="8">CGMCC 1.8984</strain>
    </source>
</reference>
<evidence type="ECO:0000256" key="1">
    <source>
        <dbReference type="ARBA" id="ARBA00000971"/>
    </source>
</evidence>
<dbReference type="Pfam" id="PF00254">
    <property type="entry name" value="FKBP_C"/>
    <property type="match status" value="1"/>
</dbReference>
<dbReference type="GO" id="GO:0003755">
    <property type="term" value="F:peptidyl-prolyl cis-trans isomerase activity"/>
    <property type="evidence" value="ECO:0007669"/>
    <property type="project" value="UniProtKB-UniRule"/>
</dbReference>
<proteinExistence type="inferred from homology"/>
<dbReference type="PROSITE" id="PS50059">
    <property type="entry name" value="FKBP_PPIASE"/>
    <property type="match status" value="1"/>
</dbReference>
<evidence type="ECO:0000256" key="3">
    <source>
        <dbReference type="ARBA" id="ARBA00023235"/>
    </source>
</evidence>
<comment type="similarity">
    <text evidence="5">Belongs to the FKBP-type PPIase family.</text>
</comment>
<dbReference type="PROSITE" id="PS51257">
    <property type="entry name" value="PROKAR_LIPOPROTEIN"/>
    <property type="match status" value="1"/>
</dbReference>
<feature type="chain" id="PRO_5039571454" description="Peptidyl-prolyl cis-trans isomerase" evidence="6">
    <location>
        <begin position="27"/>
        <end position="308"/>
    </location>
</feature>
<dbReference type="EC" id="5.2.1.8" evidence="5"/>